<dbReference type="RefSeq" id="WP_021696716.1">
    <property type="nucleotide sequence ID" value="NZ_BATC01000009.1"/>
</dbReference>
<evidence type="ECO:0000313" key="1">
    <source>
        <dbReference type="EMBL" id="GAD58620.1"/>
    </source>
</evidence>
<name>A0A8E0NB86_9CAUL</name>
<protein>
    <submittedName>
        <fullName evidence="1">Uncharacterized protein</fullName>
    </submittedName>
</protein>
<gene>
    <name evidence="1" type="ORF">MBEBAB_0870</name>
</gene>
<keyword evidence="2" id="KW-1185">Reference proteome</keyword>
<organism evidence="1 2">
    <name type="scientific">Brevundimonas abyssalis TAR-001</name>
    <dbReference type="NCBI Taxonomy" id="1391729"/>
    <lineage>
        <taxon>Bacteria</taxon>
        <taxon>Pseudomonadati</taxon>
        <taxon>Pseudomonadota</taxon>
        <taxon>Alphaproteobacteria</taxon>
        <taxon>Caulobacterales</taxon>
        <taxon>Caulobacteraceae</taxon>
        <taxon>Brevundimonas</taxon>
    </lineage>
</organism>
<comment type="caution">
    <text evidence="1">The sequence shown here is derived from an EMBL/GenBank/DDBJ whole genome shotgun (WGS) entry which is preliminary data.</text>
</comment>
<dbReference type="EMBL" id="BATC01000009">
    <property type="protein sequence ID" value="GAD58620.1"/>
    <property type="molecule type" value="Genomic_DNA"/>
</dbReference>
<evidence type="ECO:0000313" key="2">
    <source>
        <dbReference type="Proteomes" id="UP000016569"/>
    </source>
</evidence>
<dbReference type="Proteomes" id="UP000016569">
    <property type="component" value="Unassembled WGS sequence"/>
</dbReference>
<accession>A0A8E0NB86</accession>
<dbReference type="AlphaFoldDB" id="A0A8E0NB86"/>
<proteinExistence type="predicted"/>
<reference evidence="2" key="1">
    <citation type="journal article" date="2013" name="Genome Announc.">
        <title>Draft Genome Sequence of the Dimorphic Prosthecate Bacterium Brevundimonas abyssalis TAR-001T.</title>
        <authorList>
            <person name="Tsubouchi T."/>
            <person name="Nishi S."/>
            <person name="Usui K."/>
            <person name="Shimane Y."/>
            <person name="Takaki Y."/>
            <person name="Maruyama T."/>
            <person name="Hatada Y."/>
        </authorList>
    </citation>
    <scope>NUCLEOTIDE SEQUENCE [LARGE SCALE GENOMIC DNA]</scope>
    <source>
        <strain evidence="2">TAR-001</strain>
    </source>
</reference>
<sequence>MKEPEARLVALEAAAIRLIQDGHDPLDDLLAKVTRARHEGLAADHLGIPLAAQTRTQLRWKVVGGNLEVVS</sequence>